<dbReference type="GO" id="GO:0003677">
    <property type="term" value="F:DNA binding"/>
    <property type="evidence" value="ECO:0007669"/>
    <property type="project" value="UniProtKB-KW"/>
</dbReference>
<accession>A0A7C3VJ01</accession>
<dbReference type="InterPro" id="IPR013324">
    <property type="entry name" value="RNA_pol_sigma_r3/r4-like"/>
</dbReference>
<evidence type="ECO:0000256" key="4">
    <source>
        <dbReference type="ARBA" id="ARBA00023163"/>
    </source>
</evidence>
<evidence type="ECO:0000256" key="1">
    <source>
        <dbReference type="ARBA" id="ARBA00023015"/>
    </source>
</evidence>
<keyword evidence="3" id="KW-0238">DNA-binding</keyword>
<evidence type="ECO:0000259" key="5">
    <source>
        <dbReference type="Pfam" id="PF08281"/>
    </source>
</evidence>
<keyword evidence="1" id="KW-0805">Transcription regulation</keyword>
<dbReference type="SUPFAM" id="SSF88659">
    <property type="entry name" value="Sigma3 and sigma4 domains of RNA polymerase sigma factors"/>
    <property type="match status" value="2"/>
</dbReference>
<dbReference type="GO" id="GO:0016987">
    <property type="term" value="F:sigma factor activity"/>
    <property type="evidence" value="ECO:0007669"/>
    <property type="project" value="UniProtKB-KW"/>
</dbReference>
<proteinExistence type="predicted"/>
<dbReference type="AlphaFoldDB" id="A0A7C3VJ01"/>
<evidence type="ECO:0000313" key="6">
    <source>
        <dbReference type="EMBL" id="HGG02259.1"/>
    </source>
</evidence>
<sequence length="632" mass="72069">MIPNRSDSPILPDRLENWEQFAMELRLDSQTGRLRARWQCIPRLRRNMQLYETRDEGFAQLCHRRDRGQSVADFWRQKVVEDAQPRADWEPVNYRELALAHLASYLEPTCDRAAKHAAEKYEEISWEDGFSIARQVIYAQNQLVDFLKTYRRDGQATIQTYIQGILIKIIRAEASVGRASQWRLLCETSRKELRQALSKMGVGEAQISRMILARQCFKEVYVLNRVKNPQRKAGGRWPSPLNADFAAAADSYNAQKYLPSMPLEVMAGAEIGAEEMAALMQECIQALRNQFNSIMGATSLEEMTESFGYEATDGEGGGTRRRSPVMEASPDMWQSLEAELGESATAEVEAKLRAALRAALSSGDDLVEIRIGDSCWPCDRRKMLLMHYGLGMTEQQVADYLNINQCTVNRHINKSKKILLKTLTELSSPETWMKQYVSQWLKADYATPDRADLIQAALDKSLPKIPPQDQELLSLLYGRQMSISNIAQKMKIFPSDVAARLETAEANLHSDLLKTFDHWLKDYVKLWLTRFYRQPIELGLIQQLNALDTFTRDLLTLRYGQRRHETQIAGILGVDASQVPDLIGQGKIDLQENFAGWLGAELDIYLGRDKAGKIINSMVADFLELFYQKSSY</sequence>
<evidence type="ECO:0000256" key="2">
    <source>
        <dbReference type="ARBA" id="ARBA00023082"/>
    </source>
</evidence>
<gene>
    <name evidence="6" type="ORF">ENR15_16850</name>
</gene>
<keyword evidence="2" id="KW-0731">Sigma factor</keyword>
<organism evidence="6">
    <name type="scientific">Planktothricoides sp. SpSt-374</name>
    <dbReference type="NCBI Taxonomy" id="2282167"/>
    <lineage>
        <taxon>Bacteria</taxon>
        <taxon>Bacillati</taxon>
        <taxon>Cyanobacteriota</taxon>
        <taxon>Cyanophyceae</taxon>
        <taxon>Oscillatoriophycideae</taxon>
        <taxon>Oscillatoriales</taxon>
        <taxon>Oscillatoriaceae</taxon>
        <taxon>Planktothricoides</taxon>
    </lineage>
</organism>
<dbReference type="InterPro" id="IPR036388">
    <property type="entry name" value="WH-like_DNA-bd_sf"/>
</dbReference>
<dbReference type="PANTHER" id="PTHR30385:SF7">
    <property type="entry name" value="RNA POLYMERASE SIGMA FACTOR FLIA"/>
    <property type="match status" value="1"/>
</dbReference>
<dbReference type="PANTHER" id="PTHR30385">
    <property type="entry name" value="SIGMA FACTOR F FLAGELLAR"/>
    <property type="match status" value="1"/>
</dbReference>
<protein>
    <recommendedName>
        <fullName evidence="5">RNA polymerase sigma factor 70 region 4 type 2 domain-containing protein</fullName>
    </recommendedName>
</protein>
<dbReference type="Gene3D" id="1.10.10.10">
    <property type="entry name" value="Winged helix-like DNA-binding domain superfamily/Winged helix DNA-binding domain"/>
    <property type="match status" value="2"/>
</dbReference>
<keyword evidence="4" id="KW-0804">Transcription</keyword>
<dbReference type="EMBL" id="DSPX01000171">
    <property type="protein sequence ID" value="HGG02259.1"/>
    <property type="molecule type" value="Genomic_DNA"/>
</dbReference>
<dbReference type="Pfam" id="PF08281">
    <property type="entry name" value="Sigma70_r4_2"/>
    <property type="match status" value="1"/>
</dbReference>
<name>A0A7C3VJ01_9CYAN</name>
<dbReference type="InterPro" id="IPR013249">
    <property type="entry name" value="RNA_pol_sigma70_r4_t2"/>
</dbReference>
<feature type="domain" description="RNA polymerase sigma factor 70 region 4 type 2" evidence="5">
    <location>
        <begin position="379"/>
        <end position="417"/>
    </location>
</feature>
<dbReference type="GO" id="GO:0006352">
    <property type="term" value="P:DNA-templated transcription initiation"/>
    <property type="evidence" value="ECO:0007669"/>
    <property type="project" value="InterPro"/>
</dbReference>
<evidence type="ECO:0000256" key="3">
    <source>
        <dbReference type="ARBA" id="ARBA00023125"/>
    </source>
</evidence>
<reference evidence="6" key="1">
    <citation type="journal article" date="2020" name="mSystems">
        <title>Genome- and Community-Level Interaction Insights into Carbon Utilization and Element Cycling Functions of Hydrothermarchaeota in Hydrothermal Sediment.</title>
        <authorList>
            <person name="Zhou Z."/>
            <person name="Liu Y."/>
            <person name="Xu W."/>
            <person name="Pan J."/>
            <person name="Luo Z.H."/>
            <person name="Li M."/>
        </authorList>
    </citation>
    <scope>NUCLEOTIDE SEQUENCE [LARGE SCALE GENOMIC DNA]</scope>
    <source>
        <strain evidence="6">SpSt-374</strain>
    </source>
</reference>
<comment type="caution">
    <text evidence="6">The sequence shown here is derived from an EMBL/GenBank/DDBJ whole genome shotgun (WGS) entry which is preliminary data.</text>
</comment>